<feature type="region of interest" description="Disordered" evidence="1">
    <location>
        <begin position="358"/>
        <end position="390"/>
    </location>
</feature>
<evidence type="ECO:0000313" key="2">
    <source>
        <dbReference type="EMBL" id="MBB5349876.1"/>
    </source>
</evidence>
<accession>A0A840UYH6</accession>
<name>A0A840UYH6_9BACT</name>
<proteinExistence type="predicted"/>
<dbReference type="RefSeq" id="WP_184014754.1">
    <property type="nucleotide sequence ID" value="NZ_JACHFD010000001.1"/>
</dbReference>
<comment type="caution">
    <text evidence="2">The sequence shown here is derived from an EMBL/GenBank/DDBJ whole genome shotgun (WGS) entry which is preliminary data.</text>
</comment>
<feature type="region of interest" description="Disordered" evidence="1">
    <location>
        <begin position="1"/>
        <end position="21"/>
    </location>
</feature>
<sequence>MHGSSTIRGNRSALGSAAGNRIDHGRTHGRRVLGYFALALGWLNFAQSAEFNHSAPHATINATVGRSVVTTGSGTFEYSFNGSTWVTKTAGAFIGEEFKSSGYTYWYGTFKETQEIPMNTVSPMYSSIWTVWVRRSSGHDSVVFDVTLDDSTVNYKGGSSGGSAPHFVLDPVTIDLGADASAPITVDDPYFQEPEPSPWEKFWGKDITVPIVSEPGQDYVEIEIGGKTYQFPVEPSGSDEYGSLAYVTLPIPEGWDGTATIDGVTGQFAPNIISTGNETMPYILNPYAGSSSSLPTGMSWGVVDLPEGMTRGGVVPLPDGMTRVDFGASTGGWLPVILGNSNGSTTVHNQSMDQIVSSSVSGTVTSSGGSTSGGSVSNSGSNSSASTGSTGLEDLEEQAIDAGSAAGFNGGGDEEGPNESLQGIAGQWETIKSQIQGKFGGFAPLATGGLPTQSNLTLNLDFGRFGSRQLVIDLTATPFPTIRSLSLVILTFHAAWFFIRWIKV</sequence>
<reference evidence="2 3" key="1">
    <citation type="submission" date="2020-08" db="EMBL/GenBank/DDBJ databases">
        <title>Genomic Encyclopedia of Type Strains, Phase IV (KMG-IV): sequencing the most valuable type-strain genomes for metagenomic binning, comparative biology and taxonomic classification.</title>
        <authorList>
            <person name="Goeker M."/>
        </authorList>
    </citation>
    <scope>NUCLEOTIDE SEQUENCE [LARGE SCALE GENOMIC DNA]</scope>
    <source>
        <strain evidence="2 3">YC6886</strain>
    </source>
</reference>
<dbReference type="Proteomes" id="UP000557717">
    <property type="component" value="Unassembled WGS sequence"/>
</dbReference>
<dbReference type="EMBL" id="JACHFD010000001">
    <property type="protein sequence ID" value="MBB5349876.1"/>
    <property type="molecule type" value="Genomic_DNA"/>
</dbReference>
<protein>
    <submittedName>
        <fullName evidence="2">Uncharacterized protein</fullName>
    </submittedName>
</protein>
<evidence type="ECO:0000256" key="1">
    <source>
        <dbReference type="SAM" id="MobiDB-lite"/>
    </source>
</evidence>
<keyword evidence="3" id="KW-1185">Reference proteome</keyword>
<dbReference type="AlphaFoldDB" id="A0A840UYH6"/>
<evidence type="ECO:0000313" key="3">
    <source>
        <dbReference type="Proteomes" id="UP000557717"/>
    </source>
</evidence>
<gene>
    <name evidence="2" type="ORF">HNR46_000097</name>
</gene>
<organism evidence="2 3">
    <name type="scientific">Haloferula luteola</name>
    <dbReference type="NCBI Taxonomy" id="595692"/>
    <lineage>
        <taxon>Bacteria</taxon>
        <taxon>Pseudomonadati</taxon>
        <taxon>Verrucomicrobiota</taxon>
        <taxon>Verrucomicrobiia</taxon>
        <taxon>Verrucomicrobiales</taxon>
        <taxon>Verrucomicrobiaceae</taxon>
        <taxon>Haloferula</taxon>
    </lineage>
</organism>